<organism evidence="2 3">
    <name type="scientific">Ancylostoma ceylanicum</name>
    <dbReference type="NCBI Taxonomy" id="53326"/>
    <lineage>
        <taxon>Eukaryota</taxon>
        <taxon>Metazoa</taxon>
        <taxon>Ecdysozoa</taxon>
        <taxon>Nematoda</taxon>
        <taxon>Chromadorea</taxon>
        <taxon>Rhabditida</taxon>
        <taxon>Rhabditina</taxon>
        <taxon>Rhabditomorpha</taxon>
        <taxon>Strongyloidea</taxon>
        <taxon>Ancylostomatidae</taxon>
        <taxon>Ancylostomatinae</taxon>
        <taxon>Ancylostoma</taxon>
    </lineage>
</organism>
<evidence type="ECO:0008006" key="4">
    <source>
        <dbReference type="Google" id="ProtNLM"/>
    </source>
</evidence>
<evidence type="ECO:0000313" key="3">
    <source>
        <dbReference type="Proteomes" id="UP000024635"/>
    </source>
</evidence>
<evidence type="ECO:0000313" key="2">
    <source>
        <dbReference type="EMBL" id="EYB94773.1"/>
    </source>
</evidence>
<feature type="transmembrane region" description="Helical" evidence="1">
    <location>
        <begin position="36"/>
        <end position="56"/>
    </location>
</feature>
<reference evidence="3" key="1">
    <citation type="journal article" date="2015" name="Nat. Genet.">
        <title>The genome and transcriptome of the zoonotic hookworm Ancylostoma ceylanicum identify infection-specific gene families.</title>
        <authorList>
            <person name="Schwarz E.M."/>
            <person name="Hu Y."/>
            <person name="Antoshechkin I."/>
            <person name="Miller M.M."/>
            <person name="Sternberg P.W."/>
            <person name="Aroian R.V."/>
        </authorList>
    </citation>
    <scope>NUCLEOTIDE SEQUENCE</scope>
    <source>
        <strain evidence="3">HY135</strain>
    </source>
</reference>
<dbReference type="Proteomes" id="UP000024635">
    <property type="component" value="Unassembled WGS sequence"/>
</dbReference>
<proteinExistence type="predicted"/>
<accession>A0A016SVM4</accession>
<keyword evidence="1" id="KW-0472">Membrane</keyword>
<gene>
    <name evidence="2" type="primary">Acey_s0167.g119</name>
    <name evidence="2" type="ORF">Y032_0167g119</name>
</gene>
<dbReference type="SUPFAM" id="SSF103481">
    <property type="entry name" value="Multidrug resistance efflux transporter EmrE"/>
    <property type="match status" value="1"/>
</dbReference>
<keyword evidence="1" id="KW-1133">Transmembrane helix</keyword>
<dbReference type="EMBL" id="JARK01001503">
    <property type="protein sequence ID" value="EYB94773.1"/>
    <property type="molecule type" value="Genomic_DNA"/>
</dbReference>
<dbReference type="PANTHER" id="PTHR13146:SF0">
    <property type="entry name" value="SOLUTE CARRIER FAMILY 35 MEMBER F6"/>
    <property type="match status" value="1"/>
</dbReference>
<keyword evidence="3" id="KW-1185">Reference proteome</keyword>
<dbReference type="PANTHER" id="PTHR13146">
    <property type="match status" value="1"/>
</dbReference>
<evidence type="ECO:0000256" key="1">
    <source>
        <dbReference type="SAM" id="Phobius"/>
    </source>
</evidence>
<dbReference type="OrthoDB" id="29773at2759"/>
<dbReference type="STRING" id="53326.A0A016SVM4"/>
<dbReference type="AlphaFoldDB" id="A0A016SVM4"/>
<comment type="caution">
    <text evidence="2">The sequence shown here is derived from an EMBL/GenBank/DDBJ whole genome shotgun (WGS) entry which is preliminary data.</text>
</comment>
<dbReference type="GO" id="GO:0016020">
    <property type="term" value="C:membrane"/>
    <property type="evidence" value="ECO:0007669"/>
    <property type="project" value="TreeGrafter"/>
</dbReference>
<dbReference type="InterPro" id="IPR037185">
    <property type="entry name" value="EmrE-like"/>
</dbReference>
<feature type="transmembrane region" description="Helical" evidence="1">
    <location>
        <begin position="93"/>
        <end position="117"/>
    </location>
</feature>
<name>A0A016SVM4_9BILA</name>
<keyword evidence="1" id="KW-0812">Transmembrane</keyword>
<sequence>MVPLYYIHVPPTFSSNPEGRLEDVIYAWKQICMEPMIAVSLAAMIISIAFFNFSAISVTKELTATTRTVIDSIRTIVIWGASIPLFHEKFIPYQILGFFLLVLGMFIHNDILIGPWFRRTFLPSPDKPDHSCFATCCFKFWGTEQAAKQARAETIRSEFGRHV</sequence>
<protein>
    <recommendedName>
        <fullName evidence="4">EamA domain-containing protein</fullName>
    </recommendedName>
</protein>